<dbReference type="PANTHER" id="PTHR13594:SF1">
    <property type="entry name" value="CENTRIOLAR COILED-COIL PROTEIN OF 110 KDA"/>
    <property type="match status" value="1"/>
</dbReference>
<comment type="caution">
    <text evidence="2">The sequence shown here is derived from an EMBL/GenBank/DDBJ whole genome shotgun (WGS) entry which is preliminary data.</text>
</comment>
<feature type="region of interest" description="Disordered" evidence="1">
    <location>
        <begin position="1"/>
        <end position="23"/>
    </location>
</feature>
<sequence>MENPSIYYDHDDDDVQTNDNESFYSSALNSPNLSIRSSSPSSSSSTTTIIEQQNSFSAASDDDDSYESSIWHSFNNNQDNLDDKNDSIETLVPSFQKIQTNFPEKFRIIYEQLLFLQNDCFSRMEHYEQQLNELSRQLSDYRMEFSEKYQTIMTMFEQLSDAIIGNVHHQQSSSSSQTNQSSDIRAMVCLDDDGDDRIQHKLRRLPAIVRGYLVRRLLSTGKIRNLRRTIRDTSAILVNFKKNLQTNTDDGRLIVTEQDVLFHRQLCAQLEKSCHEFYRIFFQLSMAKRMELIRNDREHSLNRSDSITSQYSTSLSSSSSSVFQKINRKKILNKILN</sequence>
<reference evidence="2" key="1">
    <citation type="submission" date="2013-05" db="EMBL/GenBank/DDBJ databases">
        <authorList>
            <person name="Yim A.K.Y."/>
            <person name="Chan T.F."/>
            <person name="Ji K.M."/>
            <person name="Liu X.Y."/>
            <person name="Zhou J.W."/>
            <person name="Li R.Q."/>
            <person name="Yang K.Y."/>
            <person name="Li J."/>
            <person name="Li M."/>
            <person name="Law P.T.W."/>
            <person name="Wu Y.L."/>
            <person name="Cai Z.L."/>
            <person name="Qin H."/>
            <person name="Bao Y."/>
            <person name="Leung R.K.K."/>
            <person name="Ng P.K.S."/>
            <person name="Zou J."/>
            <person name="Zhong X.J."/>
            <person name="Ran P.X."/>
            <person name="Zhong N.S."/>
            <person name="Liu Z.G."/>
            <person name="Tsui S.K.W."/>
        </authorList>
    </citation>
    <scope>NUCLEOTIDE SEQUENCE</scope>
    <source>
        <strain evidence="2">Derf</strain>
        <tissue evidence="2">Whole organism</tissue>
    </source>
</reference>
<accession>A0A922HRV8</accession>
<dbReference type="EMBL" id="ASGP02000005">
    <property type="protein sequence ID" value="KAH9506175.1"/>
    <property type="molecule type" value="Genomic_DNA"/>
</dbReference>
<dbReference type="Proteomes" id="UP000790347">
    <property type="component" value="Unassembled WGS sequence"/>
</dbReference>
<dbReference type="GO" id="GO:0032465">
    <property type="term" value="P:regulation of cytokinesis"/>
    <property type="evidence" value="ECO:0007669"/>
    <property type="project" value="InterPro"/>
</dbReference>
<evidence type="ECO:0000313" key="2">
    <source>
        <dbReference type="EMBL" id="KAH9506175.1"/>
    </source>
</evidence>
<evidence type="ECO:0000256" key="1">
    <source>
        <dbReference type="SAM" id="MobiDB-lite"/>
    </source>
</evidence>
<dbReference type="GO" id="GO:0005814">
    <property type="term" value="C:centriole"/>
    <property type="evidence" value="ECO:0007669"/>
    <property type="project" value="InterPro"/>
</dbReference>
<protein>
    <submittedName>
        <fullName evidence="2">Uncharacterized protein</fullName>
    </submittedName>
</protein>
<name>A0A922HRV8_DERFA</name>
<proteinExistence type="predicted"/>
<dbReference type="GO" id="GO:1903723">
    <property type="term" value="P:negative regulation of centriole elongation"/>
    <property type="evidence" value="ECO:0007669"/>
    <property type="project" value="TreeGrafter"/>
</dbReference>
<dbReference type="PANTHER" id="PTHR13594">
    <property type="entry name" value="CENTRIOLAR COILED-COIL PROTEIN OF 110 KDA"/>
    <property type="match status" value="1"/>
</dbReference>
<reference evidence="2" key="2">
    <citation type="journal article" date="2022" name="Res Sq">
        <title>Comparative Genomics Reveals Insights into the Divergent Evolution of Astigmatic Mites and Household Pest Adaptations.</title>
        <authorList>
            <person name="Xiong Q."/>
            <person name="Wan A.T.-Y."/>
            <person name="Liu X.-Y."/>
            <person name="Fung C.S.-H."/>
            <person name="Xiao X."/>
            <person name="Malainual N."/>
            <person name="Hou J."/>
            <person name="Wang L."/>
            <person name="Wang M."/>
            <person name="Yang K."/>
            <person name="Cui Y."/>
            <person name="Leung E."/>
            <person name="Nong W."/>
            <person name="Shin S.-K."/>
            <person name="Au S."/>
            <person name="Jeong K.Y."/>
            <person name="Chew F.T."/>
            <person name="Hui J."/>
            <person name="Leung T.F."/>
            <person name="Tungtrongchitr A."/>
            <person name="Zhong N."/>
            <person name="Liu Z."/>
            <person name="Tsui S."/>
        </authorList>
    </citation>
    <scope>NUCLEOTIDE SEQUENCE</scope>
    <source>
        <strain evidence="2">Derf</strain>
        <tissue evidence="2">Whole organism</tissue>
    </source>
</reference>
<dbReference type="GO" id="GO:0007099">
    <property type="term" value="P:centriole replication"/>
    <property type="evidence" value="ECO:0007669"/>
    <property type="project" value="InterPro"/>
</dbReference>
<keyword evidence="3" id="KW-1185">Reference proteome</keyword>
<gene>
    <name evidence="2" type="ORF">DERF_010917</name>
</gene>
<organism evidence="2 3">
    <name type="scientific">Dermatophagoides farinae</name>
    <name type="common">American house dust mite</name>
    <dbReference type="NCBI Taxonomy" id="6954"/>
    <lineage>
        <taxon>Eukaryota</taxon>
        <taxon>Metazoa</taxon>
        <taxon>Ecdysozoa</taxon>
        <taxon>Arthropoda</taxon>
        <taxon>Chelicerata</taxon>
        <taxon>Arachnida</taxon>
        <taxon>Acari</taxon>
        <taxon>Acariformes</taxon>
        <taxon>Sarcoptiformes</taxon>
        <taxon>Astigmata</taxon>
        <taxon>Psoroptidia</taxon>
        <taxon>Analgoidea</taxon>
        <taxon>Pyroglyphidae</taxon>
        <taxon>Dermatophagoidinae</taxon>
        <taxon>Dermatophagoides</taxon>
    </lineage>
</organism>
<dbReference type="InterPro" id="IPR033207">
    <property type="entry name" value="CCP110"/>
</dbReference>
<dbReference type="GO" id="GO:0032053">
    <property type="term" value="P:ciliary basal body organization"/>
    <property type="evidence" value="ECO:0007669"/>
    <property type="project" value="TreeGrafter"/>
</dbReference>
<evidence type="ECO:0000313" key="3">
    <source>
        <dbReference type="Proteomes" id="UP000790347"/>
    </source>
</evidence>
<dbReference type="AlphaFoldDB" id="A0A922HRV8"/>